<evidence type="ECO:0000313" key="3">
    <source>
        <dbReference type="EMBL" id="NMU91488.1"/>
    </source>
</evidence>
<dbReference type="SUPFAM" id="SSF53850">
    <property type="entry name" value="Periplasmic binding protein-like II"/>
    <property type="match status" value="1"/>
</dbReference>
<dbReference type="CDD" id="cd07012">
    <property type="entry name" value="PBP2_Bug_TTT"/>
    <property type="match status" value="1"/>
</dbReference>
<dbReference type="InterPro" id="IPR042100">
    <property type="entry name" value="Bug_dom1"/>
</dbReference>
<dbReference type="RefSeq" id="WP_169537017.1">
    <property type="nucleotide sequence ID" value="NZ_JABBZE010000213.1"/>
</dbReference>
<protein>
    <submittedName>
        <fullName evidence="3">Tripartite tricarboxylate transporter substrate binding protein</fullName>
    </submittedName>
</protein>
<dbReference type="Pfam" id="PF03401">
    <property type="entry name" value="TctC"/>
    <property type="match status" value="1"/>
</dbReference>
<dbReference type="EMBL" id="JABBZE010000213">
    <property type="protein sequence ID" value="NMU91488.1"/>
    <property type="molecule type" value="Genomic_DNA"/>
</dbReference>
<reference evidence="3 4" key="1">
    <citation type="submission" date="2020-04" db="EMBL/GenBank/DDBJ databases">
        <title>Achromobacter ruhlandii genome sequencing and assembly.</title>
        <authorList>
            <person name="Martins R.C.R."/>
            <person name="Perdigao-Neto L.V."/>
            <person name="Levin A.S.S."/>
            <person name="Costa S.F."/>
        </authorList>
    </citation>
    <scope>NUCLEOTIDE SEQUENCE [LARGE SCALE GENOMIC DNA]</scope>
    <source>
        <strain evidence="3 4">9035ralo</strain>
    </source>
</reference>
<dbReference type="PANTHER" id="PTHR42928:SF5">
    <property type="entry name" value="BLR1237 PROTEIN"/>
    <property type="match status" value="1"/>
</dbReference>
<dbReference type="Proteomes" id="UP000542405">
    <property type="component" value="Unassembled WGS sequence"/>
</dbReference>
<keyword evidence="2" id="KW-0732">Signal</keyword>
<evidence type="ECO:0000313" key="4">
    <source>
        <dbReference type="Proteomes" id="UP000542405"/>
    </source>
</evidence>
<gene>
    <name evidence="3" type="ORF">HGQ98_17370</name>
</gene>
<evidence type="ECO:0000256" key="1">
    <source>
        <dbReference type="ARBA" id="ARBA00006987"/>
    </source>
</evidence>
<feature type="chain" id="PRO_5033023187" evidence="2">
    <location>
        <begin position="30"/>
        <end position="329"/>
    </location>
</feature>
<organism evidence="3 4">
    <name type="scientific">Achromobacter ruhlandii</name>
    <dbReference type="NCBI Taxonomy" id="72557"/>
    <lineage>
        <taxon>Bacteria</taxon>
        <taxon>Pseudomonadati</taxon>
        <taxon>Pseudomonadota</taxon>
        <taxon>Betaproteobacteria</taxon>
        <taxon>Burkholderiales</taxon>
        <taxon>Alcaligenaceae</taxon>
        <taxon>Achromobacter</taxon>
    </lineage>
</organism>
<feature type="signal peptide" evidence="2">
    <location>
        <begin position="1"/>
        <end position="29"/>
    </location>
</feature>
<sequence length="329" mass="34628">MSRRFFGCSARIALAGVCAALSFAGPAHAADYPSRPIKLVVPFAAGGSTDIVARLVAEYAGRDLKQTIVVENKAGAGGSLGMEQVARSTADGYTIGMATMSTHGSNPAVYRKMNYDPLKDFEPVANVLAVPSIFAINPQVPAKNMAEFVALAKGQADKYSFASPGVGSLGHVNIENFMMLAGIKLLHVPYRGAGPALNDVMGGQVDAITDNLSSTLPQVLGGKLRPLAVLGAERSPLLPDVPTYIELGYPDMGTGGWYGLVAPARTPQPVLDTLNRAVAGIMADPQVQRAVTDLALEPVYLDGAAFTARMRQELQTFGEVGRRANIKLD</sequence>
<dbReference type="PIRSF" id="PIRSF017082">
    <property type="entry name" value="YflP"/>
    <property type="match status" value="1"/>
</dbReference>
<name>A0A848NFV9_9BURK</name>
<dbReference type="Gene3D" id="3.40.190.150">
    <property type="entry name" value="Bordetella uptake gene, domain 1"/>
    <property type="match status" value="1"/>
</dbReference>
<comment type="similarity">
    <text evidence="1">Belongs to the UPF0065 (bug) family.</text>
</comment>
<dbReference type="Gene3D" id="3.40.190.10">
    <property type="entry name" value="Periplasmic binding protein-like II"/>
    <property type="match status" value="1"/>
</dbReference>
<accession>A0A848NFV9</accession>
<dbReference type="AlphaFoldDB" id="A0A848NFV9"/>
<proteinExistence type="inferred from homology"/>
<evidence type="ECO:0000256" key="2">
    <source>
        <dbReference type="SAM" id="SignalP"/>
    </source>
</evidence>
<dbReference type="InterPro" id="IPR005064">
    <property type="entry name" value="BUG"/>
</dbReference>
<dbReference type="PANTHER" id="PTHR42928">
    <property type="entry name" value="TRICARBOXYLATE-BINDING PROTEIN"/>
    <property type="match status" value="1"/>
</dbReference>
<comment type="caution">
    <text evidence="3">The sequence shown here is derived from an EMBL/GenBank/DDBJ whole genome shotgun (WGS) entry which is preliminary data.</text>
</comment>